<dbReference type="EMBL" id="LAZR01001469">
    <property type="protein sequence ID" value="KKN44120.1"/>
    <property type="molecule type" value="Genomic_DNA"/>
</dbReference>
<comment type="caution">
    <text evidence="1">The sequence shown here is derived from an EMBL/GenBank/DDBJ whole genome shotgun (WGS) entry which is preliminary data.</text>
</comment>
<sequence length="162" mass="18849">MNEFNWELLTHLSTPNKVSWADLVFLSEAEREDFCNVNMVTLKAHYYDLVCELAFDRALASENTSSLFTLADNEMKKIFESGEVNVRQFIEYDGVDELTICLNKDKLDDIAVVDFLLQFDWIYGFEKGRREFGHTFTFTQEELNLPLKTGIIHQTLGEQKEC</sequence>
<reference evidence="1" key="1">
    <citation type="journal article" date="2015" name="Nature">
        <title>Complex archaea that bridge the gap between prokaryotes and eukaryotes.</title>
        <authorList>
            <person name="Spang A."/>
            <person name="Saw J.H."/>
            <person name="Jorgensen S.L."/>
            <person name="Zaremba-Niedzwiedzka K."/>
            <person name="Martijn J."/>
            <person name="Lind A.E."/>
            <person name="van Eijk R."/>
            <person name="Schleper C."/>
            <person name="Guy L."/>
            <person name="Ettema T.J."/>
        </authorList>
    </citation>
    <scope>NUCLEOTIDE SEQUENCE</scope>
</reference>
<gene>
    <name evidence="1" type="ORF">LCGC14_0696470</name>
</gene>
<dbReference type="AlphaFoldDB" id="A0A0F9QJ35"/>
<protein>
    <submittedName>
        <fullName evidence="1">Uncharacterized protein</fullName>
    </submittedName>
</protein>
<evidence type="ECO:0000313" key="1">
    <source>
        <dbReference type="EMBL" id="KKN44120.1"/>
    </source>
</evidence>
<accession>A0A0F9QJ35</accession>
<organism evidence="1">
    <name type="scientific">marine sediment metagenome</name>
    <dbReference type="NCBI Taxonomy" id="412755"/>
    <lineage>
        <taxon>unclassified sequences</taxon>
        <taxon>metagenomes</taxon>
        <taxon>ecological metagenomes</taxon>
    </lineage>
</organism>
<proteinExistence type="predicted"/>
<name>A0A0F9QJ35_9ZZZZ</name>